<protein>
    <submittedName>
        <fullName evidence="2">Uncharacterized protein</fullName>
    </submittedName>
</protein>
<keyword evidence="3" id="KW-1185">Reference proteome</keyword>
<feature type="chain" id="PRO_5011786290" evidence="1">
    <location>
        <begin position="25"/>
        <end position="132"/>
    </location>
</feature>
<keyword evidence="1" id="KW-0732">Signal</keyword>
<dbReference type="RefSeq" id="WP_091438717.1">
    <property type="nucleotide sequence ID" value="NZ_FMTP01000002.1"/>
</dbReference>
<organism evidence="2 3">
    <name type="scientific">Ancylobacter rudongensis</name>
    <dbReference type="NCBI Taxonomy" id="177413"/>
    <lineage>
        <taxon>Bacteria</taxon>
        <taxon>Pseudomonadati</taxon>
        <taxon>Pseudomonadota</taxon>
        <taxon>Alphaproteobacteria</taxon>
        <taxon>Hyphomicrobiales</taxon>
        <taxon>Xanthobacteraceae</taxon>
        <taxon>Ancylobacter</taxon>
    </lineage>
</organism>
<sequence length="132" mass="13056">MSHTHFRRRALLAALSLAVLPVAALVLPGAAPVALAQAGDARFAGLSLTHGDLFTNDVGTVMGVTVANNTAATVGSVTVACSFTAKGKPAGSADTTIYNIVAGATGQDRVNLMGPKADAASCAITAIGPPLD</sequence>
<gene>
    <name evidence="2" type="ORF">SAMN05660859_2077</name>
</gene>
<reference evidence="3" key="1">
    <citation type="submission" date="2016-10" db="EMBL/GenBank/DDBJ databases">
        <authorList>
            <person name="Varghese N."/>
            <person name="Submissions S."/>
        </authorList>
    </citation>
    <scope>NUCLEOTIDE SEQUENCE [LARGE SCALE GENOMIC DNA]</scope>
    <source>
        <strain evidence="3">CGMCC 1.1761</strain>
    </source>
</reference>
<name>A0A1G4S2V6_9HYPH</name>
<dbReference type="EMBL" id="FMTP01000002">
    <property type="protein sequence ID" value="SCW62679.1"/>
    <property type="molecule type" value="Genomic_DNA"/>
</dbReference>
<evidence type="ECO:0000256" key="1">
    <source>
        <dbReference type="SAM" id="SignalP"/>
    </source>
</evidence>
<evidence type="ECO:0000313" key="2">
    <source>
        <dbReference type="EMBL" id="SCW62679.1"/>
    </source>
</evidence>
<dbReference type="InterPro" id="IPR006311">
    <property type="entry name" value="TAT_signal"/>
</dbReference>
<dbReference type="AlphaFoldDB" id="A0A1G4S2V6"/>
<dbReference type="PROSITE" id="PS51318">
    <property type="entry name" value="TAT"/>
    <property type="match status" value="1"/>
</dbReference>
<evidence type="ECO:0000313" key="3">
    <source>
        <dbReference type="Proteomes" id="UP000198889"/>
    </source>
</evidence>
<dbReference type="Proteomes" id="UP000198889">
    <property type="component" value="Unassembled WGS sequence"/>
</dbReference>
<feature type="signal peptide" evidence="1">
    <location>
        <begin position="1"/>
        <end position="24"/>
    </location>
</feature>
<proteinExistence type="predicted"/>
<accession>A0A1G4S2V6</accession>